<dbReference type="Gene3D" id="1.10.10.10">
    <property type="entry name" value="Winged helix-like DNA-binding domain superfamily/Winged helix DNA-binding domain"/>
    <property type="match status" value="1"/>
</dbReference>
<evidence type="ECO:0000259" key="2">
    <source>
        <dbReference type="PROSITE" id="PS50931"/>
    </source>
</evidence>
<feature type="domain" description="HTH lysR-type" evidence="2">
    <location>
        <begin position="3"/>
        <end position="60"/>
    </location>
</feature>
<dbReference type="InterPro" id="IPR036388">
    <property type="entry name" value="WH-like_DNA-bd_sf"/>
</dbReference>
<reference evidence="3 4" key="1">
    <citation type="submission" date="2020-06" db="EMBL/GenBank/DDBJ databases">
        <title>Sulfitobacter algicola sp. nov., isolated from green algae.</title>
        <authorList>
            <person name="Wang C."/>
        </authorList>
    </citation>
    <scope>NUCLEOTIDE SEQUENCE [LARGE SCALE GENOMIC DNA]</scope>
    <source>
        <strain evidence="3 4">1151</strain>
    </source>
</reference>
<dbReference type="InterPro" id="IPR000847">
    <property type="entry name" value="LysR_HTH_N"/>
</dbReference>
<dbReference type="Gene3D" id="3.40.190.290">
    <property type="match status" value="1"/>
</dbReference>
<organism evidence="3 4">
    <name type="scientific">Parasulfitobacter algicola</name>
    <dbReference type="NCBI Taxonomy" id="2614809"/>
    <lineage>
        <taxon>Bacteria</taxon>
        <taxon>Pseudomonadati</taxon>
        <taxon>Pseudomonadota</taxon>
        <taxon>Alphaproteobacteria</taxon>
        <taxon>Rhodobacterales</taxon>
        <taxon>Roseobacteraceae</taxon>
        <taxon>Parasulfitobacter</taxon>
    </lineage>
</organism>
<evidence type="ECO:0000313" key="3">
    <source>
        <dbReference type="EMBL" id="NSX54766.1"/>
    </source>
</evidence>
<dbReference type="InterPro" id="IPR058163">
    <property type="entry name" value="LysR-type_TF_proteobact-type"/>
</dbReference>
<dbReference type="Proteomes" id="UP000777935">
    <property type="component" value="Unassembled WGS sequence"/>
</dbReference>
<dbReference type="PROSITE" id="PS50931">
    <property type="entry name" value="HTH_LYSR"/>
    <property type="match status" value="1"/>
</dbReference>
<dbReference type="PANTHER" id="PTHR30537:SF3">
    <property type="entry name" value="TRANSCRIPTIONAL REGULATORY PROTEIN"/>
    <property type="match status" value="1"/>
</dbReference>
<accession>A0ABX2IPE8</accession>
<comment type="caution">
    <text evidence="3">The sequence shown here is derived from an EMBL/GenBank/DDBJ whole genome shotgun (WGS) entry which is preliminary data.</text>
</comment>
<keyword evidence="4" id="KW-1185">Reference proteome</keyword>
<proteinExistence type="inferred from homology"/>
<dbReference type="SUPFAM" id="SSF53850">
    <property type="entry name" value="Periplasmic binding protein-like II"/>
    <property type="match status" value="1"/>
</dbReference>
<protein>
    <submittedName>
        <fullName evidence="3">LysR family transcriptional regulator</fullName>
    </submittedName>
</protein>
<dbReference type="EMBL" id="JABUFE010000003">
    <property type="protein sequence ID" value="NSX54766.1"/>
    <property type="molecule type" value="Genomic_DNA"/>
</dbReference>
<gene>
    <name evidence="3" type="ORF">HRQ87_08110</name>
</gene>
<dbReference type="PANTHER" id="PTHR30537">
    <property type="entry name" value="HTH-TYPE TRANSCRIPTIONAL REGULATOR"/>
    <property type="match status" value="1"/>
</dbReference>
<name>A0ABX2IPE8_9RHOB</name>
<dbReference type="Pfam" id="PF00126">
    <property type="entry name" value="HTH_1"/>
    <property type="match status" value="1"/>
</dbReference>
<dbReference type="SUPFAM" id="SSF46785">
    <property type="entry name" value="Winged helix' DNA-binding domain"/>
    <property type="match status" value="1"/>
</dbReference>
<evidence type="ECO:0000313" key="4">
    <source>
        <dbReference type="Proteomes" id="UP000777935"/>
    </source>
</evidence>
<sequence>MKLPWDDLALFAAVARAGALGPAAQSTSSSPATLSRRMTALEANLGRRLFLRGSGGYTMTPDGRALLAKTEQMELAAAGITQWQQQKSGPTRVRISAGTWTALQLADNLQEFWQTDCDWVPEFLQCNLDMDIARREIDIGIRNRRPEQPWLAGRKTSDVNFAVYATSADVTAWIGTSDDAPTTPSARWVQKHHGDQVQTTANDPRLALAMAQAGIGRIVLPTFVGFTFKNLIQLTDTIKELQSEQWLVSHHEGRHEPAVRHALNALQRFLTSRMPRTSLTRA</sequence>
<dbReference type="RefSeq" id="WP_174137095.1">
    <property type="nucleotide sequence ID" value="NZ_JABUFE010000003.1"/>
</dbReference>
<evidence type="ECO:0000256" key="1">
    <source>
        <dbReference type="ARBA" id="ARBA00009437"/>
    </source>
</evidence>
<comment type="similarity">
    <text evidence="1">Belongs to the LysR transcriptional regulatory family.</text>
</comment>
<dbReference type="InterPro" id="IPR036390">
    <property type="entry name" value="WH_DNA-bd_sf"/>
</dbReference>